<gene>
    <name evidence="1" type="ORF">AAEO50_08245</name>
</gene>
<proteinExistence type="predicted"/>
<organism evidence="1 2">
    <name type="scientific">Rossellomorea oryzaecorticis</name>
    <dbReference type="NCBI Taxonomy" id="1396505"/>
    <lineage>
        <taxon>Bacteria</taxon>
        <taxon>Bacillati</taxon>
        <taxon>Bacillota</taxon>
        <taxon>Bacilli</taxon>
        <taxon>Bacillales</taxon>
        <taxon>Bacillaceae</taxon>
        <taxon>Rossellomorea</taxon>
    </lineage>
</organism>
<accession>A0ABU9K867</accession>
<dbReference type="EMBL" id="JBBYAF010000012">
    <property type="protein sequence ID" value="MEL3972265.1"/>
    <property type="molecule type" value="Genomic_DNA"/>
</dbReference>
<dbReference type="RefSeq" id="WP_341982364.1">
    <property type="nucleotide sequence ID" value="NZ_JBBYAF010000012.1"/>
</dbReference>
<reference evidence="1 2" key="1">
    <citation type="submission" date="2024-04" db="EMBL/GenBank/DDBJ databases">
        <title>Bacillus oryzaecorticis sp. nov., a moderately halophilic bacterium isolated from rice husks.</title>
        <authorList>
            <person name="Zhu H.-S."/>
        </authorList>
    </citation>
    <scope>NUCLEOTIDE SEQUENCE [LARGE SCALE GENOMIC DNA]</scope>
    <source>
        <strain evidence="1 2">ZC255</strain>
    </source>
</reference>
<protein>
    <submittedName>
        <fullName evidence="1">DsrE/DsrF/DrsH-like family protein</fullName>
    </submittedName>
</protein>
<dbReference type="Proteomes" id="UP001389717">
    <property type="component" value="Unassembled WGS sequence"/>
</dbReference>
<dbReference type="InterPro" id="IPR027396">
    <property type="entry name" value="DsrEFH-like"/>
</dbReference>
<dbReference type="InterPro" id="IPR032836">
    <property type="entry name" value="DsrE2-like"/>
</dbReference>
<comment type="caution">
    <text evidence="1">The sequence shown here is derived from an EMBL/GenBank/DDBJ whole genome shotgun (WGS) entry which is preliminary data.</text>
</comment>
<dbReference type="Pfam" id="PF13686">
    <property type="entry name" value="DrsE_2"/>
    <property type="match status" value="1"/>
</dbReference>
<keyword evidence="2" id="KW-1185">Reference proteome</keyword>
<evidence type="ECO:0000313" key="2">
    <source>
        <dbReference type="Proteomes" id="UP001389717"/>
    </source>
</evidence>
<sequence>MKRWVYFVTLSSNAPYVIKEGLKRKGNGDEVMIFFDLDGAYVLGKHYSKKIERSHGVDMNLLLQEALSSGIQLYGCQMNVLIADGLELVDGVELAGVVTFLEIAYKADAVLSF</sequence>
<dbReference type="SUPFAM" id="SSF75169">
    <property type="entry name" value="DsrEFH-like"/>
    <property type="match status" value="1"/>
</dbReference>
<dbReference type="Gene3D" id="3.40.1260.10">
    <property type="entry name" value="DsrEFH-like"/>
    <property type="match status" value="1"/>
</dbReference>
<name>A0ABU9K867_9BACI</name>
<evidence type="ECO:0000313" key="1">
    <source>
        <dbReference type="EMBL" id="MEL3972265.1"/>
    </source>
</evidence>